<dbReference type="SMR" id="A2EUH8"/>
<dbReference type="InterPro" id="IPR024156">
    <property type="entry name" value="Small_GTPase_ARF"/>
</dbReference>
<dbReference type="PROSITE" id="PS51417">
    <property type="entry name" value="ARF"/>
    <property type="match status" value="1"/>
</dbReference>
<evidence type="ECO:0000313" key="5">
    <source>
        <dbReference type="EMBL" id="EAY03680.1"/>
    </source>
</evidence>
<dbReference type="EMBL" id="DS113497">
    <property type="protein sequence ID" value="EAY03680.1"/>
    <property type="molecule type" value="Genomic_DNA"/>
</dbReference>
<feature type="binding site" evidence="3">
    <location>
        <begin position="26"/>
        <end position="33"/>
    </location>
    <ligand>
        <name>GTP</name>
        <dbReference type="ChEBI" id="CHEBI:37565"/>
    </ligand>
</feature>
<dbReference type="AlphaFoldDB" id="A2EUH8"/>
<dbReference type="VEuPathDB" id="TrichDB:TVAG_031790"/>
<evidence type="ECO:0000256" key="4">
    <source>
        <dbReference type="PIRSR" id="PIRSR606689-2"/>
    </source>
</evidence>
<keyword evidence="6" id="KW-1185">Reference proteome</keyword>
<dbReference type="GO" id="GO:0005525">
    <property type="term" value="F:GTP binding"/>
    <property type="evidence" value="ECO:0000318"/>
    <property type="project" value="GO_Central"/>
</dbReference>
<dbReference type="Proteomes" id="UP000001542">
    <property type="component" value="Unassembled WGS sequence"/>
</dbReference>
<dbReference type="GO" id="GO:0003924">
    <property type="term" value="F:GTPase activity"/>
    <property type="evidence" value="ECO:0007669"/>
    <property type="project" value="InterPro"/>
</dbReference>
<keyword evidence="4" id="KW-0479">Metal-binding</keyword>
<dbReference type="VEuPathDB" id="TrichDB:TVAGG3_0363420"/>
<proteinExistence type="predicted"/>
<dbReference type="NCBIfam" id="TIGR00231">
    <property type="entry name" value="small_GTP"/>
    <property type="match status" value="1"/>
</dbReference>
<reference evidence="5" key="1">
    <citation type="submission" date="2006-10" db="EMBL/GenBank/DDBJ databases">
        <authorList>
            <person name="Amadeo P."/>
            <person name="Zhao Q."/>
            <person name="Wortman J."/>
            <person name="Fraser-Liggett C."/>
            <person name="Carlton J."/>
        </authorList>
    </citation>
    <scope>NUCLEOTIDE SEQUENCE</scope>
    <source>
        <strain evidence="5">G3</strain>
    </source>
</reference>
<dbReference type="PANTHER" id="PTHR45909">
    <property type="entry name" value="ADP-RIBOSYLATION FACTOR-RELATED PROTEIN 1"/>
    <property type="match status" value="1"/>
</dbReference>
<dbReference type="SUPFAM" id="SSF52540">
    <property type="entry name" value="P-loop containing nucleoside triphosphate hydrolases"/>
    <property type="match status" value="1"/>
</dbReference>
<dbReference type="STRING" id="5722.A2EUH8"/>
<dbReference type="OrthoDB" id="414781at2759"/>
<dbReference type="InterPro" id="IPR005225">
    <property type="entry name" value="Small_GTP-bd"/>
</dbReference>
<dbReference type="GO" id="GO:0006886">
    <property type="term" value="P:intracellular protein transport"/>
    <property type="evidence" value="ECO:0000318"/>
    <property type="project" value="GO_Central"/>
</dbReference>
<dbReference type="RefSeq" id="XP_001315903.1">
    <property type="nucleotide sequence ID" value="XM_001315868.1"/>
</dbReference>
<dbReference type="KEGG" id="tva:4761526"/>
<keyword evidence="1 3" id="KW-0547">Nucleotide-binding</keyword>
<feature type="binding site" evidence="4">
    <location>
        <position position="55"/>
    </location>
    <ligand>
        <name>Mg(2+)</name>
        <dbReference type="ChEBI" id="CHEBI:18420"/>
    </ligand>
</feature>
<dbReference type="InterPro" id="IPR027417">
    <property type="entry name" value="P-loop_NTPase"/>
</dbReference>
<accession>A2EUH8</accession>
<feature type="binding site" evidence="4">
    <location>
        <position position="33"/>
    </location>
    <ligand>
        <name>Mg(2+)</name>
        <dbReference type="ChEBI" id="CHEBI:18420"/>
    </ligand>
</feature>
<reference evidence="5" key="2">
    <citation type="journal article" date="2007" name="Science">
        <title>Draft genome sequence of the sexually transmitted pathogen Trichomonas vaginalis.</title>
        <authorList>
            <person name="Carlton J.M."/>
            <person name="Hirt R.P."/>
            <person name="Silva J.C."/>
            <person name="Delcher A.L."/>
            <person name="Schatz M."/>
            <person name="Zhao Q."/>
            <person name="Wortman J.R."/>
            <person name="Bidwell S.L."/>
            <person name="Alsmark U.C.M."/>
            <person name="Besteiro S."/>
            <person name="Sicheritz-Ponten T."/>
            <person name="Noel C.J."/>
            <person name="Dacks J.B."/>
            <person name="Foster P.G."/>
            <person name="Simillion C."/>
            <person name="Van de Peer Y."/>
            <person name="Miranda-Saavedra D."/>
            <person name="Barton G.J."/>
            <person name="Westrop G.D."/>
            <person name="Mueller S."/>
            <person name="Dessi D."/>
            <person name="Fiori P.L."/>
            <person name="Ren Q."/>
            <person name="Paulsen I."/>
            <person name="Zhang H."/>
            <person name="Bastida-Corcuera F.D."/>
            <person name="Simoes-Barbosa A."/>
            <person name="Brown M.T."/>
            <person name="Hayes R.D."/>
            <person name="Mukherjee M."/>
            <person name="Okumura C.Y."/>
            <person name="Schneider R."/>
            <person name="Smith A.J."/>
            <person name="Vanacova S."/>
            <person name="Villalvazo M."/>
            <person name="Haas B.J."/>
            <person name="Pertea M."/>
            <person name="Feldblyum T.V."/>
            <person name="Utterback T.R."/>
            <person name="Shu C.L."/>
            <person name="Osoegawa K."/>
            <person name="de Jong P.J."/>
            <person name="Hrdy I."/>
            <person name="Horvathova L."/>
            <person name="Zubacova Z."/>
            <person name="Dolezal P."/>
            <person name="Malik S.B."/>
            <person name="Logsdon J.M. Jr."/>
            <person name="Henze K."/>
            <person name="Gupta A."/>
            <person name="Wang C.C."/>
            <person name="Dunne R.L."/>
            <person name="Upcroft J.A."/>
            <person name="Upcroft P."/>
            <person name="White O."/>
            <person name="Salzberg S.L."/>
            <person name="Tang P."/>
            <person name="Chiu C.-H."/>
            <person name="Lee Y.-S."/>
            <person name="Embley T.M."/>
            <person name="Coombs G.H."/>
            <person name="Mottram J.C."/>
            <person name="Tachezy J."/>
            <person name="Fraser-Liggett C.M."/>
            <person name="Johnson P.J."/>
        </authorList>
    </citation>
    <scope>NUCLEOTIDE SEQUENCE [LARGE SCALE GENOMIC DNA]</scope>
    <source>
        <strain evidence="5">G3</strain>
    </source>
</reference>
<dbReference type="GO" id="GO:0046872">
    <property type="term" value="F:metal ion binding"/>
    <property type="evidence" value="ECO:0007669"/>
    <property type="project" value="UniProtKB-KW"/>
</dbReference>
<dbReference type="Gene3D" id="3.40.50.300">
    <property type="entry name" value="P-loop containing nucleotide triphosphate hydrolases"/>
    <property type="match status" value="1"/>
</dbReference>
<name>A2EUH8_TRIV3</name>
<dbReference type="Pfam" id="PF00025">
    <property type="entry name" value="Arf"/>
    <property type="match status" value="1"/>
</dbReference>
<dbReference type="InterPro" id="IPR006689">
    <property type="entry name" value="Small_GTPase_ARF/SAR"/>
</dbReference>
<dbReference type="eggNOG" id="KOG0076">
    <property type="taxonomic scope" value="Eukaryota"/>
</dbReference>
<dbReference type="GO" id="GO:0016192">
    <property type="term" value="P:vesicle-mediated transport"/>
    <property type="evidence" value="ECO:0000318"/>
    <property type="project" value="GO_Central"/>
</dbReference>
<dbReference type="GO" id="GO:0005737">
    <property type="term" value="C:cytoplasm"/>
    <property type="evidence" value="ECO:0000318"/>
    <property type="project" value="GO_Central"/>
</dbReference>
<gene>
    <name evidence="5" type="ORF">TVAG_031790</name>
</gene>
<evidence type="ECO:0000256" key="2">
    <source>
        <dbReference type="ARBA" id="ARBA00023134"/>
    </source>
</evidence>
<dbReference type="InParanoid" id="A2EUH8"/>
<dbReference type="PANTHER" id="PTHR45909:SF1">
    <property type="entry name" value="ADP-RIBOSYLATION FACTOR-RELATED PROTEIN 1"/>
    <property type="match status" value="1"/>
</dbReference>
<keyword evidence="4" id="KW-0460">Magnesium</keyword>
<dbReference type="SMART" id="SM00177">
    <property type="entry name" value="ARF"/>
    <property type="match status" value="1"/>
</dbReference>
<evidence type="ECO:0000256" key="3">
    <source>
        <dbReference type="PIRSR" id="PIRSR606689-1"/>
    </source>
</evidence>
<organism evidence="5 6">
    <name type="scientific">Trichomonas vaginalis (strain ATCC PRA-98 / G3)</name>
    <dbReference type="NCBI Taxonomy" id="412133"/>
    <lineage>
        <taxon>Eukaryota</taxon>
        <taxon>Metamonada</taxon>
        <taxon>Parabasalia</taxon>
        <taxon>Trichomonadida</taxon>
        <taxon>Trichomonadidae</taxon>
        <taxon>Trichomonas</taxon>
    </lineage>
</organism>
<evidence type="ECO:0000256" key="1">
    <source>
        <dbReference type="ARBA" id="ARBA00022741"/>
    </source>
</evidence>
<keyword evidence="2 3" id="KW-0342">GTP-binding</keyword>
<protein>
    <submittedName>
        <fullName evidence="5">Small GTP-binding protein, putative</fullName>
    </submittedName>
</protein>
<sequence>MYGLVKGIAEELWNKLHKKASVLFLGIDGAGKTTLVEKLLKYADPTRKEKTILPTYGLNSEDISKDSTILRFWDLAGKPMFRNVWKNYINDADILVYVVNGSQMERIHESRKAFDEIYTEFKGVPLIVFLNADPSIINSFPSAHLCTHFFIDVSKIDELGKLFSHLQSLAH</sequence>
<feature type="binding site" evidence="3">
    <location>
        <position position="77"/>
    </location>
    <ligand>
        <name>GTP</name>
        <dbReference type="ChEBI" id="CHEBI:37565"/>
    </ligand>
</feature>
<evidence type="ECO:0000313" key="6">
    <source>
        <dbReference type="Proteomes" id="UP000001542"/>
    </source>
</evidence>